<feature type="compositionally biased region" description="Basic residues" evidence="1">
    <location>
        <begin position="128"/>
        <end position="147"/>
    </location>
</feature>
<feature type="compositionally biased region" description="Basic and acidic residues" evidence="1">
    <location>
        <begin position="51"/>
        <end position="64"/>
    </location>
</feature>
<feature type="compositionally biased region" description="Basic and acidic residues" evidence="1">
    <location>
        <begin position="148"/>
        <end position="159"/>
    </location>
</feature>
<feature type="compositionally biased region" description="Basic and acidic residues" evidence="1">
    <location>
        <begin position="71"/>
        <end position="111"/>
    </location>
</feature>
<evidence type="ECO:0000313" key="2">
    <source>
        <dbReference type="Proteomes" id="UP000694923"/>
    </source>
</evidence>
<name>A0ABM0SB80_GALVR</name>
<accession>A0ABM0SB80</accession>
<sequence>MPYESLRTVDSQVPPRPEIRHPRQRLESLNHRQKNHDRFFQNPWLPSPPVQEEKPGPHGARGRDGPLGLPCEDRSPVQRADRRDRGQRTRDREDRRGGATGEADAHKENRGLGRSGAERPPASTEKPSRRKKSHPGATAKKGRRSRREKGPGRHGPEERDLWDEAILGTCY</sequence>
<dbReference type="Proteomes" id="UP000694923">
    <property type="component" value="Unplaced"/>
</dbReference>
<dbReference type="GeneID" id="103607388"/>
<keyword evidence="2" id="KW-1185">Reference proteome</keyword>
<feature type="compositionally biased region" description="Basic and acidic residues" evidence="1">
    <location>
        <begin position="17"/>
        <end position="30"/>
    </location>
</feature>
<evidence type="ECO:0000256" key="1">
    <source>
        <dbReference type="SAM" id="MobiDB-lite"/>
    </source>
</evidence>
<dbReference type="PANTHER" id="PTHR46742">
    <property type="entry name" value="LYSINE-RICH COILED-COIL PROTEIN 1"/>
    <property type="match status" value="1"/>
</dbReference>
<organism evidence="2 3">
    <name type="scientific">Galeopterus variegatus</name>
    <name type="common">Malayan flying lemur</name>
    <name type="synonym">Cynocephalus variegatus</name>
    <dbReference type="NCBI Taxonomy" id="482537"/>
    <lineage>
        <taxon>Eukaryota</taxon>
        <taxon>Metazoa</taxon>
        <taxon>Chordata</taxon>
        <taxon>Craniata</taxon>
        <taxon>Vertebrata</taxon>
        <taxon>Euteleostomi</taxon>
        <taxon>Mammalia</taxon>
        <taxon>Eutheria</taxon>
        <taxon>Euarchontoglires</taxon>
        <taxon>Dermoptera</taxon>
        <taxon>Cynocephalidae</taxon>
        <taxon>Galeopterus</taxon>
    </lineage>
</organism>
<feature type="region of interest" description="Disordered" evidence="1">
    <location>
        <begin position="1"/>
        <end position="171"/>
    </location>
</feature>
<dbReference type="PANTHER" id="PTHR46742:SF1">
    <property type="entry name" value="LYSINE RICH COILED-COIL 1"/>
    <property type="match status" value="1"/>
</dbReference>
<evidence type="ECO:0000313" key="3">
    <source>
        <dbReference type="RefSeq" id="XP_008590121.1"/>
    </source>
</evidence>
<dbReference type="RefSeq" id="XP_008590121.1">
    <property type="nucleotide sequence ID" value="XM_008591899.1"/>
</dbReference>
<proteinExistence type="predicted"/>
<reference evidence="3" key="1">
    <citation type="submission" date="2025-08" db="UniProtKB">
        <authorList>
            <consortium name="RefSeq"/>
        </authorList>
    </citation>
    <scope>IDENTIFICATION</scope>
</reference>
<gene>
    <name evidence="3" type="primary">LOC103607388</name>
</gene>
<protein>
    <submittedName>
        <fullName evidence="3">Lysine-rich coiled-coil protein 1-like</fullName>
    </submittedName>
</protein>